<keyword evidence="9 11" id="KW-0406">Ion transport</keyword>
<proteinExistence type="inferred from homology"/>
<evidence type="ECO:0000256" key="8">
    <source>
        <dbReference type="ARBA" id="ARBA00022989"/>
    </source>
</evidence>
<gene>
    <name evidence="11" type="primary">kdpC</name>
    <name evidence="12" type="ORF">C7B64_19515</name>
</gene>
<evidence type="ECO:0000256" key="9">
    <source>
        <dbReference type="ARBA" id="ARBA00023065"/>
    </source>
</evidence>
<evidence type="ECO:0000256" key="6">
    <source>
        <dbReference type="ARBA" id="ARBA00022840"/>
    </source>
</evidence>
<evidence type="ECO:0000313" key="13">
    <source>
        <dbReference type="Proteomes" id="UP000238762"/>
    </source>
</evidence>
<dbReference type="Pfam" id="PF02669">
    <property type="entry name" value="KdpC"/>
    <property type="match status" value="1"/>
</dbReference>
<reference evidence="12 13" key="1">
    <citation type="submission" date="2018-02" db="EMBL/GenBank/DDBJ databases">
        <authorList>
            <person name="Cohen D.B."/>
            <person name="Kent A.D."/>
        </authorList>
    </citation>
    <scope>NUCLEOTIDE SEQUENCE [LARGE SCALE GENOMIC DNA]</scope>
    <source>
        <strain evidence="12 13">CCAP 1448/3</strain>
    </source>
</reference>
<keyword evidence="2 11" id="KW-1003">Cell membrane</keyword>
<keyword evidence="1 11" id="KW-0813">Transport</keyword>
<dbReference type="NCBIfam" id="TIGR00681">
    <property type="entry name" value="kdpC"/>
    <property type="match status" value="1"/>
</dbReference>
<keyword evidence="7 11" id="KW-0630">Potassium</keyword>
<comment type="function">
    <text evidence="11">Part of the high-affinity ATP-driven potassium transport (or Kdp) system, which catalyzes the hydrolysis of ATP coupled with the electrogenic transport of potassium into the cytoplasm. This subunit acts as a catalytic chaperone that increases the ATP-binding affinity of the ATP-hydrolyzing subunit KdpB by the formation of a transient KdpB/KdpC/ATP ternary complex.</text>
</comment>
<evidence type="ECO:0000256" key="7">
    <source>
        <dbReference type="ARBA" id="ARBA00022958"/>
    </source>
</evidence>
<keyword evidence="3 11" id="KW-0633">Potassium transport</keyword>
<evidence type="ECO:0000256" key="2">
    <source>
        <dbReference type="ARBA" id="ARBA00022475"/>
    </source>
</evidence>
<evidence type="ECO:0000256" key="11">
    <source>
        <dbReference type="HAMAP-Rule" id="MF_00276"/>
    </source>
</evidence>
<organism evidence="12 13">
    <name type="scientific">Merismopedia glauca CCAP 1448/3</name>
    <dbReference type="NCBI Taxonomy" id="1296344"/>
    <lineage>
        <taxon>Bacteria</taxon>
        <taxon>Bacillati</taxon>
        <taxon>Cyanobacteriota</taxon>
        <taxon>Cyanophyceae</taxon>
        <taxon>Synechococcales</taxon>
        <taxon>Merismopediaceae</taxon>
        <taxon>Merismopedia</taxon>
    </lineage>
</organism>
<sequence length="191" mass="20389">MRNLLVAIRHTLTLWLITALIYPALMLLIGQLALPYQANGSLITDSAGKIIGSALIGQNFTSNTYFWSRPSTINYSQDETASPTGVSGASNLAPSNPDLTKRITQEIQRLKSVGVTPTADLVYTSGSGLDPHITVAGAIAQLPRVAKATNIPESQIKPLIATHTQGKFLGIFGEPSVNVLQLNLALEALKR</sequence>
<evidence type="ECO:0000256" key="10">
    <source>
        <dbReference type="ARBA" id="ARBA00023136"/>
    </source>
</evidence>
<dbReference type="HAMAP" id="MF_00276">
    <property type="entry name" value="KdpC"/>
    <property type="match status" value="1"/>
</dbReference>
<dbReference type="GO" id="GO:0005886">
    <property type="term" value="C:plasma membrane"/>
    <property type="evidence" value="ECO:0007669"/>
    <property type="project" value="UniProtKB-SubCell"/>
</dbReference>
<feature type="transmembrane region" description="Helical" evidence="11">
    <location>
        <begin position="12"/>
        <end position="34"/>
    </location>
</feature>
<dbReference type="PIRSF" id="PIRSF001296">
    <property type="entry name" value="K_ATPase_KdpC"/>
    <property type="match status" value="1"/>
</dbReference>
<keyword evidence="6 11" id="KW-0067">ATP-binding</keyword>
<accession>A0A2T1BZ71</accession>
<reference evidence="12 13" key="2">
    <citation type="submission" date="2018-03" db="EMBL/GenBank/DDBJ databases">
        <title>The ancient ancestry and fast evolution of plastids.</title>
        <authorList>
            <person name="Moore K.R."/>
            <person name="Magnabosco C."/>
            <person name="Momper L."/>
            <person name="Gold D.A."/>
            <person name="Bosak T."/>
            <person name="Fournier G.P."/>
        </authorList>
    </citation>
    <scope>NUCLEOTIDE SEQUENCE [LARGE SCALE GENOMIC DNA]</scope>
    <source>
        <strain evidence="12 13">CCAP 1448/3</strain>
    </source>
</reference>
<comment type="similarity">
    <text evidence="11">Belongs to the KdpC family.</text>
</comment>
<name>A0A2T1BZ71_9CYAN</name>
<keyword evidence="12" id="KW-0378">Hydrolase</keyword>
<evidence type="ECO:0000313" key="12">
    <source>
        <dbReference type="EMBL" id="PSB01208.1"/>
    </source>
</evidence>
<dbReference type="RefSeq" id="WP_106290491.1">
    <property type="nucleotide sequence ID" value="NZ_CAWNTC010000156.1"/>
</dbReference>
<dbReference type="GO" id="GO:0016787">
    <property type="term" value="F:hydrolase activity"/>
    <property type="evidence" value="ECO:0007669"/>
    <property type="project" value="UniProtKB-KW"/>
</dbReference>
<protein>
    <recommendedName>
        <fullName evidence="11">Potassium-transporting ATPase KdpC subunit</fullName>
    </recommendedName>
    <alternativeName>
        <fullName evidence="11">ATP phosphohydrolase [potassium-transporting] C chain</fullName>
    </alternativeName>
    <alternativeName>
        <fullName evidence="11">Potassium-binding and translocating subunit C</fullName>
    </alternativeName>
    <alternativeName>
        <fullName evidence="11">Potassium-translocating ATPase C chain</fullName>
    </alternativeName>
</protein>
<evidence type="ECO:0000256" key="5">
    <source>
        <dbReference type="ARBA" id="ARBA00022741"/>
    </source>
</evidence>
<dbReference type="NCBIfam" id="NF010607">
    <property type="entry name" value="PRK14003.1"/>
    <property type="match status" value="1"/>
</dbReference>
<keyword evidence="13" id="KW-1185">Reference proteome</keyword>
<dbReference type="GO" id="GO:0008556">
    <property type="term" value="F:P-type potassium transmembrane transporter activity"/>
    <property type="evidence" value="ECO:0007669"/>
    <property type="project" value="InterPro"/>
</dbReference>
<dbReference type="OrthoDB" id="9809491at2"/>
<dbReference type="NCBIfam" id="NF001454">
    <property type="entry name" value="PRK00315.1"/>
    <property type="match status" value="1"/>
</dbReference>
<dbReference type="InterPro" id="IPR003820">
    <property type="entry name" value="KdpC"/>
</dbReference>
<comment type="caution">
    <text evidence="12">The sequence shown here is derived from an EMBL/GenBank/DDBJ whole genome shotgun (WGS) entry which is preliminary data.</text>
</comment>
<dbReference type="PANTHER" id="PTHR30042:SF2">
    <property type="entry name" value="POTASSIUM-TRANSPORTING ATPASE KDPC SUBUNIT"/>
    <property type="match status" value="1"/>
</dbReference>
<evidence type="ECO:0000256" key="3">
    <source>
        <dbReference type="ARBA" id="ARBA00022538"/>
    </source>
</evidence>
<dbReference type="EMBL" id="PVWJ01000123">
    <property type="protein sequence ID" value="PSB01208.1"/>
    <property type="molecule type" value="Genomic_DNA"/>
</dbReference>
<evidence type="ECO:0000256" key="4">
    <source>
        <dbReference type="ARBA" id="ARBA00022692"/>
    </source>
</evidence>
<keyword evidence="4 11" id="KW-0812">Transmembrane</keyword>
<dbReference type="PANTHER" id="PTHR30042">
    <property type="entry name" value="POTASSIUM-TRANSPORTING ATPASE C CHAIN"/>
    <property type="match status" value="1"/>
</dbReference>
<keyword evidence="8 11" id="KW-1133">Transmembrane helix</keyword>
<keyword evidence="10 11" id="KW-0472">Membrane</keyword>
<comment type="subcellular location">
    <subcellularLocation>
        <location evidence="11">Cell membrane</location>
        <topology evidence="11">Single-pass membrane protein</topology>
    </subcellularLocation>
</comment>
<evidence type="ECO:0000256" key="1">
    <source>
        <dbReference type="ARBA" id="ARBA00022448"/>
    </source>
</evidence>
<keyword evidence="5 11" id="KW-0547">Nucleotide-binding</keyword>
<dbReference type="Proteomes" id="UP000238762">
    <property type="component" value="Unassembled WGS sequence"/>
</dbReference>
<comment type="subunit">
    <text evidence="11">The system is composed of three essential subunits: KdpA, KdpB and KdpC.</text>
</comment>
<dbReference type="GO" id="GO:0005524">
    <property type="term" value="F:ATP binding"/>
    <property type="evidence" value="ECO:0007669"/>
    <property type="project" value="UniProtKB-UniRule"/>
</dbReference>
<dbReference type="AlphaFoldDB" id="A0A2T1BZ71"/>